<dbReference type="SMR" id="A0A8T3BLL4"/>
<dbReference type="AlphaFoldDB" id="A0A8T3BLL4"/>
<dbReference type="Proteomes" id="UP000829196">
    <property type="component" value="Unassembled WGS sequence"/>
</dbReference>
<reference evidence="2" key="1">
    <citation type="journal article" date="2022" name="Front. Genet.">
        <title>Chromosome-Scale Assembly of the Dendrobium nobile Genome Provides Insights Into the Molecular Mechanism of the Biosynthesis of the Medicinal Active Ingredient of Dendrobium.</title>
        <authorList>
            <person name="Xu Q."/>
            <person name="Niu S.-C."/>
            <person name="Li K.-L."/>
            <person name="Zheng P.-J."/>
            <person name="Zhang X.-J."/>
            <person name="Jia Y."/>
            <person name="Liu Y."/>
            <person name="Niu Y.-X."/>
            <person name="Yu L.-H."/>
            <person name="Chen D.-F."/>
            <person name="Zhang G.-Q."/>
        </authorList>
    </citation>
    <scope>NUCLEOTIDE SEQUENCE</scope>
    <source>
        <tissue evidence="2">Leaf</tissue>
    </source>
</reference>
<comment type="caution">
    <text evidence="2">The sequence shown here is derived from an EMBL/GenBank/DDBJ whole genome shotgun (WGS) entry which is preliminary data.</text>
</comment>
<keyword evidence="1" id="KW-0472">Membrane</keyword>
<keyword evidence="1" id="KW-1133">Transmembrane helix</keyword>
<evidence type="ECO:0000313" key="2">
    <source>
        <dbReference type="EMBL" id="KAI0515947.1"/>
    </source>
</evidence>
<proteinExistence type="predicted"/>
<organism evidence="2 3">
    <name type="scientific">Dendrobium nobile</name>
    <name type="common">Orchid</name>
    <dbReference type="NCBI Taxonomy" id="94219"/>
    <lineage>
        <taxon>Eukaryota</taxon>
        <taxon>Viridiplantae</taxon>
        <taxon>Streptophyta</taxon>
        <taxon>Embryophyta</taxon>
        <taxon>Tracheophyta</taxon>
        <taxon>Spermatophyta</taxon>
        <taxon>Magnoliopsida</taxon>
        <taxon>Liliopsida</taxon>
        <taxon>Asparagales</taxon>
        <taxon>Orchidaceae</taxon>
        <taxon>Epidendroideae</taxon>
        <taxon>Malaxideae</taxon>
        <taxon>Dendrobiinae</taxon>
        <taxon>Dendrobium</taxon>
    </lineage>
</organism>
<dbReference type="EMBL" id="JAGYWB010000007">
    <property type="protein sequence ID" value="KAI0515947.1"/>
    <property type="molecule type" value="Genomic_DNA"/>
</dbReference>
<accession>A0A8T3BLL4</accession>
<name>A0A8T3BLL4_DENNO</name>
<protein>
    <submittedName>
        <fullName evidence="2">Uncharacterized protein</fullName>
    </submittedName>
</protein>
<sequence length="107" mass="11993">MSILVKVFAIRVYSSIHNNGFNQSEALMLLAFIICFILLLPSVLCQYILGYFCTVSCELLSHNTSVLPQNSSVPSFFAYSPVKFLSESYWYASQTSSSVRDILFASI</sequence>
<feature type="transmembrane region" description="Helical" evidence="1">
    <location>
        <begin position="26"/>
        <end position="49"/>
    </location>
</feature>
<gene>
    <name evidence="2" type="ORF">KFK09_008618</name>
</gene>
<evidence type="ECO:0000313" key="3">
    <source>
        <dbReference type="Proteomes" id="UP000829196"/>
    </source>
</evidence>
<evidence type="ECO:0000256" key="1">
    <source>
        <dbReference type="SAM" id="Phobius"/>
    </source>
</evidence>
<keyword evidence="3" id="KW-1185">Reference proteome</keyword>
<keyword evidence="1" id="KW-0812">Transmembrane</keyword>